<dbReference type="EMBL" id="KZ857396">
    <property type="protein sequence ID" value="RDX51202.1"/>
    <property type="molecule type" value="Genomic_DNA"/>
</dbReference>
<dbReference type="Proteomes" id="UP000256964">
    <property type="component" value="Unassembled WGS sequence"/>
</dbReference>
<proteinExistence type="predicted"/>
<dbReference type="PANTHER" id="PTHR14614:SF130">
    <property type="entry name" value="PROTEIN-LYSINE N-METHYLTRANSFERASE EEF2KMT"/>
    <property type="match status" value="1"/>
</dbReference>
<reference evidence="1 2" key="1">
    <citation type="journal article" date="2018" name="Biotechnol. Biofuels">
        <title>Integrative visual omics of the white-rot fungus Polyporus brumalis exposes the biotechnological potential of its oxidative enzymes for delignifying raw plant biomass.</title>
        <authorList>
            <person name="Miyauchi S."/>
            <person name="Rancon A."/>
            <person name="Drula E."/>
            <person name="Hage H."/>
            <person name="Chaduli D."/>
            <person name="Favel A."/>
            <person name="Grisel S."/>
            <person name="Henrissat B."/>
            <person name="Herpoel-Gimbert I."/>
            <person name="Ruiz-Duenas F.J."/>
            <person name="Chevret D."/>
            <person name="Hainaut M."/>
            <person name="Lin J."/>
            <person name="Wang M."/>
            <person name="Pangilinan J."/>
            <person name="Lipzen A."/>
            <person name="Lesage-Meessen L."/>
            <person name="Navarro D."/>
            <person name="Riley R."/>
            <person name="Grigoriev I.V."/>
            <person name="Zhou S."/>
            <person name="Raouche S."/>
            <person name="Rosso M.N."/>
        </authorList>
    </citation>
    <scope>NUCLEOTIDE SEQUENCE [LARGE SCALE GENOMIC DNA]</scope>
    <source>
        <strain evidence="1 2">BRFM 1820</strain>
    </source>
</reference>
<dbReference type="STRING" id="139420.A0A371DFD6"/>
<gene>
    <name evidence="1" type="ORF">OH76DRAFT_1436394</name>
</gene>
<keyword evidence="2" id="KW-1185">Reference proteome</keyword>
<dbReference type="PANTHER" id="PTHR14614">
    <property type="entry name" value="HEPATOCELLULAR CARCINOMA-ASSOCIATED ANTIGEN"/>
    <property type="match status" value="1"/>
</dbReference>
<evidence type="ECO:0008006" key="3">
    <source>
        <dbReference type="Google" id="ProtNLM"/>
    </source>
</evidence>
<sequence>MISDPMFHILRSYATLRTPRSIQKPSVSFKPAHDFLLYHLLLNPHFQEFPPSTQYQLSFWKWAISWLEELMSGEAWKILACYDELDERIYAHHVELMQSTSSKNVGCARPQASYITYLWPTSRATERPVYPGYASATLLESRTTIEAGTTGFRTWSASLVLAQYILQHPGLIAGRRVLELGCGVGFLGVVAAYVQLEGRDSESASLWLTDVNEPVLQRCKVNLSLPCNDSHHHSDVKIEVLDWSDAVDPSRSPSIPAFFSEALPDVILGADLVYEPSIIPMLVSVLKVALMPRVEQHEPVAYITLTVRNEDTISGFLQEAGASLAVEEVSTQLVTQNMFTQSTELGQDAAQTVKVLKIKRGPLKTDIGH</sequence>
<dbReference type="CDD" id="cd02440">
    <property type="entry name" value="AdoMet_MTases"/>
    <property type="match status" value="1"/>
</dbReference>
<dbReference type="GO" id="GO:0008757">
    <property type="term" value="F:S-adenosylmethionine-dependent methyltransferase activity"/>
    <property type="evidence" value="ECO:0007669"/>
    <property type="project" value="UniProtKB-ARBA"/>
</dbReference>
<dbReference type="OrthoDB" id="194386at2759"/>
<evidence type="ECO:0000313" key="2">
    <source>
        <dbReference type="Proteomes" id="UP000256964"/>
    </source>
</evidence>
<dbReference type="Gene3D" id="3.40.50.150">
    <property type="entry name" value="Vaccinia Virus protein VP39"/>
    <property type="match status" value="1"/>
</dbReference>
<dbReference type="Pfam" id="PF10294">
    <property type="entry name" value="Methyltransf_16"/>
    <property type="match status" value="1"/>
</dbReference>
<dbReference type="AlphaFoldDB" id="A0A371DFD6"/>
<accession>A0A371DFD6</accession>
<dbReference type="InterPro" id="IPR019410">
    <property type="entry name" value="Methyltransf_16"/>
</dbReference>
<dbReference type="SUPFAM" id="SSF53335">
    <property type="entry name" value="S-adenosyl-L-methionine-dependent methyltransferases"/>
    <property type="match status" value="1"/>
</dbReference>
<evidence type="ECO:0000313" key="1">
    <source>
        <dbReference type="EMBL" id="RDX51202.1"/>
    </source>
</evidence>
<protein>
    <recommendedName>
        <fullName evidence="3">S-adenosyl-L-methionine-dependent methyltransferase</fullName>
    </recommendedName>
</protein>
<dbReference type="InterPro" id="IPR029063">
    <property type="entry name" value="SAM-dependent_MTases_sf"/>
</dbReference>
<organism evidence="1 2">
    <name type="scientific">Lentinus brumalis</name>
    <dbReference type="NCBI Taxonomy" id="2498619"/>
    <lineage>
        <taxon>Eukaryota</taxon>
        <taxon>Fungi</taxon>
        <taxon>Dikarya</taxon>
        <taxon>Basidiomycota</taxon>
        <taxon>Agaricomycotina</taxon>
        <taxon>Agaricomycetes</taxon>
        <taxon>Polyporales</taxon>
        <taxon>Polyporaceae</taxon>
        <taxon>Lentinus</taxon>
    </lineage>
</organism>
<name>A0A371DFD6_9APHY</name>